<keyword evidence="5 15" id="KW-0812">Transmembrane</keyword>
<dbReference type="PANTHER" id="PTHR33445">
    <property type="entry name" value="ATP SYNTHASE SUBUNIT B', CHLOROPLASTIC"/>
    <property type="match status" value="1"/>
</dbReference>
<gene>
    <name evidence="15 18" type="primary">atpF</name>
    <name evidence="18" type="ORF">PCLFYP37_01419</name>
</gene>
<keyword evidence="3 15" id="KW-1003">Cell membrane</keyword>
<dbReference type="EMBL" id="CACRUT010000008">
    <property type="protein sequence ID" value="VYT89977.1"/>
    <property type="molecule type" value="Genomic_DNA"/>
</dbReference>
<evidence type="ECO:0000256" key="14">
    <source>
        <dbReference type="ARBA" id="ARBA00037847"/>
    </source>
</evidence>
<proteinExistence type="inferred from homology"/>
<evidence type="ECO:0000256" key="17">
    <source>
        <dbReference type="SAM" id="Coils"/>
    </source>
</evidence>
<comment type="function">
    <text evidence="12">Component of the F(0) channel, it forms part of the peripheral stalk, linking F(1) to F(0). The b'-subunit is a diverged and duplicated form of b found in plants and photosynthetic bacteria.</text>
</comment>
<dbReference type="GO" id="GO:0012505">
    <property type="term" value="C:endomembrane system"/>
    <property type="evidence" value="ECO:0007669"/>
    <property type="project" value="UniProtKB-SubCell"/>
</dbReference>
<dbReference type="InterPro" id="IPR005864">
    <property type="entry name" value="ATP_synth_F0_bsu_bac"/>
</dbReference>
<evidence type="ECO:0000256" key="2">
    <source>
        <dbReference type="ARBA" id="ARBA00022448"/>
    </source>
</evidence>
<evidence type="ECO:0000256" key="11">
    <source>
        <dbReference type="ARBA" id="ARBA00025198"/>
    </source>
</evidence>
<keyword evidence="8 15" id="KW-0406">Ion transport</keyword>
<sequence length="168" mass="19059">MGLLTPDPGTLFWMVIIFGIVFFILAKYAFPVITGMVDKRKQYIDSSLEAARQANEQLQQVKAESEALLARAHEEQTAILKEASATRDRIIAEARERARTEARKALDETRHQIAAEKESAINDIRRQVAILSVDVAEKVLRKKLSDDKEQLELVNRLLDEVKSNNDIE</sequence>
<dbReference type="GO" id="GO:0045259">
    <property type="term" value="C:proton-transporting ATP synthase complex"/>
    <property type="evidence" value="ECO:0007669"/>
    <property type="project" value="UniProtKB-KW"/>
</dbReference>
<protein>
    <recommendedName>
        <fullName evidence="15">ATP synthase subunit b</fullName>
    </recommendedName>
    <alternativeName>
        <fullName evidence="15">ATP synthase F(0) sector subunit b</fullName>
    </alternativeName>
    <alternativeName>
        <fullName evidence="15">ATPase subunit I</fullName>
    </alternativeName>
    <alternativeName>
        <fullName evidence="15">F-type ATPase subunit b</fullName>
        <shortName evidence="15">F-ATPase subunit b</shortName>
    </alternativeName>
</protein>
<evidence type="ECO:0000256" key="13">
    <source>
        <dbReference type="ARBA" id="ARBA00026054"/>
    </source>
</evidence>
<dbReference type="HAMAP" id="MF_01398">
    <property type="entry name" value="ATP_synth_b_bprime"/>
    <property type="match status" value="1"/>
</dbReference>
<evidence type="ECO:0000256" key="1">
    <source>
        <dbReference type="ARBA" id="ARBA00005513"/>
    </source>
</evidence>
<dbReference type="AlphaFoldDB" id="A0A6N3AI32"/>
<evidence type="ECO:0000256" key="7">
    <source>
        <dbReference type="ARBA" id="ARBA00022989"/>
    </source>
</evidence>
<dbReference type="SUPFAM" id="SSF81573">
    <property type="entry name" value="F1F0 ATP synthase subunit B, membrane domain"/>
    <property type="match status" value="1"/>
</dbReference>
<evidence type="ECO:0000313" key="18">
    <source>
        <dbReference type="EMBL" id="VYT89977.1"/>
    </source>
</evidence>
<evidence type="ECO:0000256" key="15">
    <source>
        <dbReference type="HAMAP-Rule" id="MF_01398"/>
    </source>
</evidence>
<dbReference type="PANTHER" id="PTHR33445:SF1">
    <property type="entry name" value="ATP SYNTHASE SUBUNIT B"/>
    <property type="match status" value="1"/>
</dbReference>
<dbReference type="NCBIfam" id="TIGR01144">
    <property type="entry name" value="ATP_synt_b"/>
    <property type="match status" value="1"/>
</dbReference>
<organism evidence="18">
    <name type="scientific">Paraprevotella clara</name>
    <dbReference type="NCBI Taxonomy" id="454154"/>
    <lineage>
        <taxon>Bacteria</taxon>
        <taxon>Pseudomonadati</taxon>
        <taxon>Bacteroidota</taxon>
        <taxon>Bacteroidia</taxon>
        <taxon>Bacteroidales</taxon>
        <taxon>Prevotellaceae</taxon>
        <taxon>Paraprevotella</taxon>
    </lineage>
</organism>
<evidence type="ECO:0000256" key="12">
    <source>
        <dbReference type="ARBA" id="ARBA00025614"/>
    </source>
</evidence>
<accession>A0A6N3AI32</accession>
<dbReference type="InterPro" id="IPR002146">
    <property type="entry name" value="ATP_synth_b/b'su_bac/chlpt"/>
</dbReference>
<evidence type="ECO:0000256" key="6">
    <source>
        <dbReference type="ARBA" id="ARBA00022781"/>
    </source>
</evidence>
<evidence type="ECO:0000256" key="5">
    <source>
        <dbReference type="ARBA" id="ARBA00022692"/>
    </source>
</evidence>
<keyword evidence="4 15" id="KW-0138">CF(0)</keyword>
<evidence type="ECO:0000256" key="8">
    <source>
        <dbReference type="ARBA" id="ARBA00023065"/>
    </source>
</evidence>
<comment type="subcellular location">
    <subcellularLocation>
        <location evidence="15">Cell membrane</location>
        <topology evidence="15">Single-pass membrane protein</topology>
    </subcellularLocation>
    <subcellularLocation>
        <location evidence="14">Endomembrane system</location>
        <topology evidence="14">Single-pass membrane protein</topology>
    </subcellularLocation>
</comment>
<comment type="similarity">
    <text evidence="1 15 16">Belongs to the ATPase B chain family.</text>
</comment>
<dbReference type="GO" id="GO:0046933">
    <property type="term" value="F:proton-transporting ATP synthase activity, rotational mechanism"/>
    <property type="evidence" value="ECO:0007669"/>
    <property type="project" value="UniProtKB-UniRule"/>
</dbReference>
<feature type="coiled-coil region" evidence="17">
    <location>
        <begin position="44"/>
        <end position="75"/>
    </location>
</feature>
<dbReference type="Pfam" id="PF00430">
    <property type="entry name" value="ATP-synt_B"/>
    <property type="match status" value="1"/>
</dbReference>
<name>A0A6N3AI32_9BACT</name>
<keyword evidence="17" id="KW-0175">Coiled coil</keyword>
<dbReference type="CDD" id="cd06503">
    <property type="entry name" value="ATP-synt_Fo_b"/>
    <property type="match status" value="1"/>
</dbReference>
<evidence type="ECO:0000256" key="4">
    <source>
        <dbReference type="ARBA" id="ARBA00022547"/>
    </source>
</evidence>
<keyword evidence="10 15" id="KW-0066">ATP synthesis</keyword>
<dbReference type="GO" id="GO:0005886">
    <property type="term" value="C:plasma membrane"/>
    <property type="evidence" value="ECO:0007669"/>
    <property type="project" value="UniProtKB-SubCell"/>
</dbReference>
<evidence type="ECO:0000256" key="9">
    <source>
        <dbReference type="ARBA" id="ARBA00023136"/>
    </source>
</evidence>
<dbReference type="GeneID" id="98396761"/>
<keyword evidence="2 15" id="KW-0813">Transport</keyword>
<reference evidence="18" key="1">
    <citation type="submission" date="2019-11" db="EMBL/GenBank/DDBJ databases">
        <authorList>
            <person name="Feng L."/>
        </authorList>
    </citation>
    <scope>NUCLEOTIDE SEQUENCE</scope>
    <source>
        <strain evidence="18">PclaraLFYP37</strain>
    </source>
</reference>
<evidence type="ECO:0000256" key="10">
    <source>
        <dbReference type="ARBA" id="ARBA00023310"/>
    </source>
</evidence>
<dbReference type="InterPro" id="IPR050059">
    <property type="entry name" value="ATP_synthase_B_chain"/>
</dbReference>
<dbReference type="GO" id="GO:0046961">
    <property type="term" value="F:proton-transporting ATPase activity, rotational mechanism"/>
    <property type="evidence" value="ECO:0007669"/>
    <property type="project" value="TreeGrafter"/>
</dbReference>
<evidence type="ECO:0000256" key="16">
    <source>
        <dbReference type="RuleBase" id="RU003848"/>
    </source>
</evidence>
<comment type="subunit">
    <text evidence="15">F-type ATPases have 2 components, F(1) - the catalytic core - and F(0) - the membrane proton channel. F(1) has five subunits: alpha(3), beta(3), gamma(1), delta(1), epsilon(1). F(0) has three main subunits: a(1), b(2) and c(10-14). The alpha and beta chains form an alternating ring which encloses part of the gamma chain. F(1) is attached to F(0) by a central stalk formed by the gamma and epsilon chains, while a peripheral stalk is formed by the delta and b chains.</text>
</comment>
<keyword evidence="9 15" id="KW-0472">Membrane</keyword>
<keyword evidence="6 15" id="KW-0375">Hydrogen ion transport</keyword>
<comment type="subunit">
    <text evidence="13">F-type ATPases have 2 components, F(1) - the catalytic core - and F(0) - the membrane proton channel. F(1) has five subunits: alpha(3), beta(3), gamma(1), delta(1), epsilon(1). F(0) has four main subunits: a(1), b(2) and c(10-14). The alpha and beta chains form an alternating ring which encloses part of the gamma chain. F(1) is attached to F(0) by a central stalk formed by the gamma and epsilon chains, while a peripheral stalk is formed by the delta and b chains.</text>
</comment>
<keyword evidence="7 15" id="KW-1133">Transmembrane helix</keyword>
<comment type="function">
    <text evidence="11 15">F(1)F(0) ATP synthase produces ATP from ADP in the presence of a proton or sodium gradient. F-type ATPases consist of two structural domains, F(1) containing the extramembraneous catalytic core and F(0) containing the membrane proton channel, linked together by a central stalk and a peripheral stalk. During catalysis, ATP synthesis in the catalytic domain of F(1) is coupled via a rotary mechanism of the central stalk subunits to proton translocation.</text>
</comment>
<feature type="transmembrane region" description="Helical" evidence="15">
    <location>
        <begin position="12"/>
        <end position="30"/>
    </location>
</feature>
<dbReference type="InterPro" id="IPR028987">
    <property type="entry name" value="ATP_synth_B-like_membr_sf"/>
</dbReference>
<dbReference type="RefSeq" id="WP_008627356.1">
    <property type="nucleotide sequence ID" value="NZ_CACRUT010000008.1"/>
</dbReference>
<evidence type="ECO:0000256" key="3">
    <source>
        <dbReference type="ARBA" id="ARBA00022475"/>
    </source>
</evidence>